<dbReference type="EnsemblMetazoa" id="ADAC008417-RA">
    <property type="protein sequence ID" value="ADAC008417-PA"/>
    <property type="gene ID" value="ADAC008417"/>
</dbReference>
<dbReference type="FunCoup" id="W5J7N1">
    <property type="interactions" value="5"/>
</dbReference>
<comment type="cofactor">
    <cofactor evidence="1">
        <name>Zn(2+)</name>
        <dbReference type="ChEBI" id="CHEBI:29105"/>
    </cofactor>
</comment>
<dbReference type="EC" id="3.4.13.19" evidence="1"/>
<keyword evidence="1" id="KW-0336">GPI-anchor</keyword>
<feature type="region of interest" description="Disordered" evidence="2">
    <location>
        <begin position="472"/>
        <end position="496"/>
    </location>
</feature>
<dbReference type="eggNOG" id="KOG4127">
    <property type="taxonomic scope" value="Eukaryota"/>
</dbReference>
<evidence type="ECO:0000313" key="4">
    <source>
        <dbReference type="EnsemblMetazoa" id="ADAC008417-PA"/>
    </source>
</evidence>
<dbReference type="AlphaFoldDB" id="W5J7N1"/>
<evidence type="ECO:0000256" key="1">
    <source>
        <dbReference type="RuleBase" id="RU341113"/>
    </source>
</evidence>
<protein>
    <recommendedName>
        <fullName evidence="1">Dipeptidase</fullName>
        <ecNumber evidence="1">3.4.13.19</ecNumber>
    </recommendedName>
</protein>
<dbReference type="GO" id="GO:0006508">
    <property type="term" value="P:proteolysis"/>
    <property type="evidence" value="ECO:0007669"/>
    <property type="project" value="UniProtKB-KW"/>
</dbReference>
<organism evidence="3">
    <name type="scientific">Anopheles darlingi</name>
    <name type="common">Mosquito</name>
    <dbReference type="NCBI Taxonomy" id="43151"/>
    <lineage>
        <taxon>Eukaryota</taxon>
        <taxon>Metazoa</taxon>
        <taxon>Ecdysozoa</taxon>
        <taxon>Arthropoda</taxon>
        <taxon>Hexapoda</taxon>
        <taxon>Insecta</taxon>
        <taxon>Pterygota</taxon>
        <taxon>Neoptera</taxon>
        <taxon>Endopterygota</taxon>
        <taxon>Diptera</taxon>
        <taxon>Nematocera</taxon>
        <taxon>Culicoidea</taxon>
        <taxon>Culicidae</taxon>
        <taxon>Anophelinae</taxon>
        <taxon>Anopheles</taxon>
    </lineage>
</organism>
<keyword evidence="1" id="KW-0325">Glycoprotein</keyword>
<comment type="subunit">
    <text evidence="1">Homodimer; disulfide-linked.</text>
</comment>
<dbReference type="CDD" id="cd01301">
    <property type="entry name" value="rDP_like"/>
    <property type="match status" value="1"/>
</dbReference>
<dbReference type="EMBL" id="ADMH02002018">
    <property type="protein sequence ID" value="ETN59976.1"/>
    <property type="molecule type" value="Genomic_DNA"/>
</dbReference>
<keyword evidence="1" id="KW-0472">Membrane</keyword>
<keyword evidence="1" id="KW-0479">Metal-binding</keyword>
<accession>W5J7N1</accession>
<evidence type="ECO:0000313" key="5">
    <source>
        <dbReference type="Proteomes" id="UP000000673"/>
    </source>
</evidence>
<dbReference type="MEROPS" id="M19.A01"/>
<evidence type="ECO:0000313" key="3">
    <source>
        <dbReference type="EMBL" id="ETN59976.1"/>
    </source>
</evidence>
<dbReference type="PANTHER" id="PTHR10443">
    <property type="entry name" value="MICROSOMAL DIPEPTIDASE"/>
    <property type="match status" value="1"/>
</dbReference>
<dbReference type="STRING" id="43151.W5J7N1"/>
<dbReference type="PANTHER" id="PTHR10443:SF46">
    <property type="entry name" value="DIPEPTIDASE"/>
    <property type="match status" value="1"/>
</dbReference>
<feature type="region of interest" description="Disordered" evidence="2">
    <location>
        <begin position="111"/>
        <end position="146"/>
    </location>
</feature>
<comment type="subcellular location">
    <subcellularLocation>
        <location evidence="1">Membrane</location>
        <topology evidence="1">Lipid-anchor</topology>
        <topology evidence="1">GPI-anchor</topology>
    </subcellularLocation>
</comment>
<dbReference type="HOGENOM" id="CLU_416924_0_0_1"/>
<keyword evidence="1" id="KW-0862">Zinc</keyword>
<dbReference type="PROSITE" id="PS51365">
    <property type="entry name" value="RENAL_DIPEPTIDASE_2"/>
    <property type="match status" value="1"/>
</dbReference>
<keyword evidence="5" id="KW-1185">Reference proteome</keyword>
<reference evidence="3" key="3">
    <citation type="journal article" date="2013" name="Nucleic Acids Res.">
        <title>The genome of Anopheles darlingi, the main neotropical malaria vector.</title>
        <authorList>
            <person name="Marinotti O."/>
            <person name="Cerqueira G.C."/>
            <person name="de Almeida L.G."/>
            <person name="Ferro M.I."/>
            <person name="Loreto E.L."/>
            <person name="Zaha A."/>
            <person name="Teixeira S.M."/>
            <person name="Wespiser A.R."/>
            <person name="Almeida E Silva A."/>
            <person name="Schlindwein A.D."/>
            <person name="Pacheco A.C."/>
            <person name="Silva A.L."/>
            <person name="Graveley B.R."/>
            <person name="Walenz B.P."/>
            <person name="Lima Bde A."/>
            <person name="Ribeiro C.A."/>
            <person name="Nunes-Silva C.G."/>
            <person name="de Carvalho C.R."/>
            <person name="Soares C.M."/>
            <person name="de Menezes C.B."/>
            <person name="Matiolli C."/>
            <person name="Caffrey D."/>
            <person name="Araujo D.A."/>
            <person name="de Oliveira D.M."/>
            <person name="Golenbock D."/>
            <person name="Grisard E.C."/>
            <person name="Fantinatti-Garboggini F."/>
            <person name="de Carvalho F.M."/>
            <person name="Barcellos F.G."/>
            <person name="Prosdocimi F."/>
            <person name="May G."/>
            <person name="Azevedo Junior G.M."/>
            <person name="Guimaraes G.M."/>
            <person name="Goldman G.H."/>
            <person name="Padilha I.Q."/>
            <person name="Batista Jda S."/>
            <person name="Ferro J.A."/>
            <person name="Ribeiro J.M."/>
            <person name="Fietto J.L."/>
            <person name="Dabbas K.M."/>
            <person name="Cerdeira L."/>
            <person name="Agnez-Lima L.F."/>
            <person name="Brocchi M."/>
            <person name="de Carvalho M.O."/>
            <person name="Teixeira Mde M."/>
            <person name="Diniz Maia Mde M."/>
            <person name="Goldman M.H."/>
            <person name="Cruz Schneider M.P."/>
            <person name="Felipe M.S."/>
            <person name="Hungria M."/>
            <person name="Nicolas M.F."/>
            <person name="Pereira M."/>
            <person name="Montes M.A."/>
            <person name="Cantao M.E."/>
            <person name="Vincentz M."/>
            <person name="Rafael M.S."/>
            <person name="Silverman N."/>
            <person name="Stoco P.H."/>
            <person name="Souza R.C."/>
            <person name="Vicentini R."/>
            <person name="Gazzinelli R.T."/>
            <person name="Neves Rde O."/>
            <person name="Silva R."/>
            <person name="Astolfi-Filho S."/>
            <person name="Maciel T.E."/>
            <person name="Urmenyi T.P."/>
            <person name="Tadei W.P."/>
            <person name="Camargo E.P."/>
            <person name="de Vasconcelos A.T."/>
        </authorList>
    </citation>
    <scope>NUCLEOTIDE SEQUENCE</scope>
</reference>
<keyword evidence="1" id="KW-0482">Metalloprotease</keyword>
<dbReference type="Pfam" id="PF01244">
    <property type="entry name" value="Peptidase_M19"/>
    <property type="match status" value="1"/>
</dbReference>
<keyword evidence="1" id="KW-0645">Protease</keyword>
<keyword evidence="1" id="KW-1015">Disulfide bond</keyword>
<gene>
    <name evidence="3" type="ORF">AND_008417</name>
</gene>
<dbReference type="GO" id="GO:0046872">
    <property type="term" value="F:metal ion binding"/>
    <property type="evidence" value="ECO:0007669"/>
    <property type="project" value="UniProtKB-UniRule"/>
</dbReference>
<dbReference type="GO" id="GO:0098552">
    <property type="term" value="C:side of membrane"/>
    <property type="evidence" value="ECO:0007669"/>
    <property type="project" value="UniProtKB-KW"/>
</dbReference>
<dbReference type="Gene3D" id="3.20.20.140">
    <property type="entry name" value="Metal-dependent hydrolases"/>
    <property type="match status" value="1"/>
</dbReference>
<reference evidence="4" key="4">
    <citation type="submission" date="2015-06" db="UniProtKB">
        <authorList>
            <consortium name="EnsemblMetazoa"/>
        </authorList>
    </citation>
    <scope>IDENTIFICATION</scope>
</reference>
<keyword evidence="1" id="KW-0224">Dipeptidase</keyword>
<dbReference type="VEuPathDB" id="VectorBase:ADAC008417"/>
<evidence type="ECO:0000256" key="2">
    <source>
        <dbReference type="SAM" id="MobiDB-lite"/>
    </source>
</evidence>
<comment type="catalytic activity">
    <reaction evidence="1">
        <text>an L-aminoacyl-L-amino acid + H2O = 2 an L-alpha-amino acid</text>
        <dbReference type="Rhea" id="RHEA:48940"/>
        <dbReference type="ChEBI" id="CHEBI:15377"/>
        <dbReference type="ChEBI" id="CHEBI:59869"/>
        <dbReference type="ChEBI" id="CHEBI:77460"/>
        <dbReference type="EC" id="3.4.13.19"/>
    </reaction>
</comment>
<dbReference type="VEuPathDB" id="VectorBase:ADAR2_003613"/>
<dbReference type="GO" id="GO:0070573">
    <property type="term" value="F:metallodipeptidase activity"/>
    <property type="evidence" value="ECO:0007669"/>
    <property type="project" value="InterPro"/>
</dbReference>
<dbReference type="OMA" id="NCVATHD"/>
<feature type="compositionally biased region" description="Low complexity" evidence="2">
    <location>
        <begin position="484"/>
        <end position="496"/>
    </location>
</feature>
<dbReference type="InterPro" id="IPR008257">
    <property type="entry name" value="Pept_M19"/>
</dbReference>
<comment type="similarity">
    <text evidence="1">Belongs to the metallo-dependent hydrolases superfamily. Peptidase M19 family.</text>
</comment>
<dbReference type="Proteomes" id="UP000000673">
    <property type="component" value="Unassembled WGS sequence"/>
</dbReference>
<name>W5J7N1_ANODA</name>
<keyword evidence="1" id="KW-0449">Lipoprotein</keyword>
<reference evidence="3 5" key="1">
    <citation type="journal article" date="2010" name="BMC Genomics">
        <title>Combination of measures distinguishes pre-miRNAs from other stem-loops in the genome of the newly sequenced Anopheles darlingi.</title>
        <authorList>
            <person name="Mendes N.D."/>
            <person name="Freitas A.T."/>
            <person name="Vasconcelos A.T."/>
            <person name="Sagot M.F."/>
        </authorList>
    </citation>
    <scope>NUCLEOTIDE SEQUENCE</scope>
</reference>
<reference evidence="3" key="2">
    <citation type="submission" date="2010-05" db="EMBL/GenBank/DDBJ databases">
        <authorList>
            <person name="Almeida L.G."/>
            <person name="Nicolas M.F."/>
            <person name="Souza R.C."/>
            <person name="Vasconcelos A.T.R."/>
        </authorList>
    </citation>
    <scope>NUCLEOTIDE SEQUENCE</scope>
</reference>
<proteinExistence type="inferred from homology"/>
<sequence>MRRRKPTEGFILCGVCFWTIIVHLISTCLTIQLEERMEIVRKVLKEVPLIDGHNDLPWNIRKFLKNQLREFRFGEDLRDITPWSTSAWSHTDLRRLKEGMVAAQCYRPASAASSTGGTATGNAGGEGDKGHRHRRSMTTTTTTTTNLRPQRDCVVYPRGTRFWSAYAPCSSQHLDAVQLTLEQIDLIRRLVNLYPQHMALVTTADGIEESHRSGKLASLIGIEGGHSIGTSLGVLRTFYQLGARYLTLTHTCNTPWADCCKVDEPGRVPHIGGLSHFGTLVVTEMNRLGMIVDLSHVSVPTMLDALATSKAPVIFSHSSAHAICNSSRNVPDHVLKRIAVNGGLVMVAFYPHFVSCGEKATLKDVVAHINHIRDVAGVDHVGIGAGYDGVNLVPQGLEDVSRYPYLFAELLESERWTEADIAKLAGRNLIRVFRQVEQIRDQLEAQGMLPIDQSIPPEDILGRSYCRYSGPRTKCSSSSHRHVGSSSSSTSKTAAGGTHIEFDAEEAPAPWVMLATGERFKLGSVLQDTTAAPGTSTLICTPIEATAAVTPPPPPPRTSQGHLAKGNVLHNRREPAFRSAIIKNRSDAPADRSSRQQMDEKYMKLRMNVVPFIKDAHPVLAMGRWPHCSSALYEASRLSCRRLVQPPIVKAWPRHGGK</sequence>
<dbReference type="InterPro" id="IPR032466">
    <property type="entry name" value="Metal_Hydrolase"/>
</dbReference>
<dbReference type="SUPFAM" id="SSF51556">
    <property type="entry name" value="Metallo-dependent hydrolases"/>
    <property type="match status" value="2"/>
</dbReference>
<keyword evidence="1" id="KW-0378">Hydrolase</keyword>